<dbReference type="RefSeq" id="WP_094921562.1">
    <property type="nucleotide sequence ID" value="NZ_NPIA01000001.1"/>
</dbReference>
<evidence type="ECO:0008006" key="5">
    <source>
        <dbReference type="Google" id="ProtNLM"/>
    </source>
</evidence>
<dbReference type="AlphaFoldDB" id="A0A263BXT9"/>
<comment type="caution">
    <text evidence="3">The sequence shown here is derived from an EMBL/GenBank/DDBJ whole genome shotgun (WGS) entry which is preliminary data.</text>
</comment>
<feature type="chain" id="PRO_5012808497" description="DUF5666 domain-containing protein" evidence="2">
    <location>
        <begin position="24"/>
        <end position="123"/>
    </location>
</feature>
<dbReference type="EMBL" id="NPIA01000001">
    <property type="protein sequence ID" value="OZM58535.1"/>
    <property type="molecule type" value="Genomic_DNA"/>
</dbReference>
<evidence type="ECO:0000313" key="4">
    <source>
        <dbReference type="Proteomes" id="UP000217083"/>
    </source>
</evidence>
<dbReference type="PROSITE" id="PS51257">
    <property type="entry name" value="PROKAR_LIPOPROTEIN"/>
    <property type="match status" value="1"/>
</dbReference>
<accession>A0A263BXT9</accession>
<feature type="region of interest" description="Disordered" evidence="1">
    <location>
        <begin position="24"/>
        <end position="57"/>
    </location>
</feature>
<evidence type="ECO:0000256" key="2">
    <source>
        <dbReference type="SAM" id="SignalP"/>
    </source>
</evidence>
<protein>
    <recommendedName>
        <fullName evidence="5">DUF5666 domain-containing protein</fullName>
    </recommendedName>
</protein>
<gene>
    <name evidence="3" type="ORF">CIB95_02915</name>
</gene>
<feature type="signal peptide" evidence="2">
    <location>
        <begin position="1"/>
        <end position="23"/>
    </location>
</feature>
<reference evidence="3 4" key="2">
    <citation type="submission" date="2017-09" db="EMBL/GenBank/DDBJ databases">
        <title>Bacillus patelloidae sp. nov., isolated from the intestinal tract of a marine limpet.</title>
        <authorList>
            <person name="Liu R."/>
            <person name="Dong C."/>
            <person name="Shao Z."/>
        </authorList>
    </citation>
    <scope>NUCLEOTIDE SEQUENCE [LARGE SCALE GENOMIC DNA]</scope>
    <source>
        <strain evidence="3 4">SA5d-4</strain>
    </source>
</reference>
<name>A0A263BXT9_9BACI</name>
<evidence type="ECO:0000313" key="3">
    <source>
        <dbReference type="EMBL" id="OZM58535.1"/>
    </source>
</evidence>
<proteinExistence type="predicted"/>
<keyword evidence="2" id="KW-0732">Signal</keyword>
<reference evidence="4" key="1">
    <citation type="submission" date="2017-08" db="EMBL/GenBank/DDBJ databases">
        <authorList>
            <person name="Huang Z."/>
        </authorList>
    </citation>
    <scope>NUCLEOTIDE SEQUENCE [LARGE SCALE GENOMIC DNA]</scope>
    <source>
        <strain evidence="4">SA5d-4</strain>
    </source>
</reference>
<organism evidence="3 4">
    <name type="scientific">Lottiidibacillus patelloidae</name>
    <dbReference type="NCBI Taxonomy" id="2670334"/>
    <lineage>
        <taxon>Bacteria</taxon>
        <taxon>Bacillati</taxon>
        <taxon>Bacillota</taxon>
        <taxon>Bacilli</taxon>
        <taxon>Bacillales</taxon>
        <taxon>Bacillaceae</taxon>
        <taxon>Lottiidibacillus</taxon>
    </lineage>
</organism>
<dbReference type="Proteomes" id="UP000217083">
    <property type="component" value="Unassembled WGS sequence"/>
</dbReference>
<keyword evidence="4" id="KW-1185">Reference proteome</keyword>
<evidence type="ECO:0000256" key="1">
    <source>
        <dbReference type="SAM" id="MobiDB-lite"/>
    </source>
</evidence>
<sequence length="123" mass="12489">MKKFLTILFSSALALAVISGCSADDNKAQNDDNQELGAGENDGGAAGTMPAGEQSPLVSGKVEAVAGDSVTINVNGESTTFTLSEDAKAQVEAGKVSVGDSVQFHTFSIGSSTLTVDSFLNVE</sequence>